<proteinExistence type="inferred from homology"/>
<name>A0A7X0VE94_9BACL</name>
<dbReference type="GO" id="GO:0016301">
    <property type="term" value="F:kinase activity"/>
    <property type="evidence" value="ECO:0007669"/>
    <property type="project" value="UniProtKB-KW"/>
</dbReference>
<keyword evidence="6" id="KW-1185">Reference proteome</keyword>
<protein>
    <submittedName>
        <fullName evidence="5">Carbohydrate kinase family protein</fullName>
    </submittedName>
</protein>
<dbReference type="InterPro" id="IPR050306">
    <property type="entry name" value="PfkB_Carbo_kinase"/>
</dbReference>
<dbReference type="InterPro" id="IPR011611">
    <property type="entry name" value="PfkB_dom"/>
</dbReference>
<comment type="caution">
    <text evidence="5">The sequence shown here is derived from an EMBL/GenBank/DDBJ whole genome shotgun (WGS) entry which is preliminary data.</text>
</comment>
<organism evidence="5 6">
    <name type="scientific">Cohnella nanjingensis</name>
    <dbReference type="NCBI Taxonomy" id="1387779"/>
    <lineage>
        <taxon>Bacteria</taxon>
        <taxon>Bacillati</taxon>
        <taxon>Bacillota</taxon>
        <taxon>Bacilli</taxon>
        <taxon>Bacillales</taxon>
        <taxon>Paenibacillaceae</taxon>
        <taxon>Cohnella</taxon>
    </lineage>
</organism>
<evidence type="ECO:0000259" key="4">
    <source>
        <dbReference type="Pfam" id="PF00294"/>
    </source>
</evidence>
<dbReference type="InterPro" id="IPR029056">
    <property type="entry name" value="Ribokinase-like"/>
</dbReference>
<sequence length="385" mass="41306">MDGTNQGIEATLVPGKLALVGPAHIGTGGAVSNTGLALHRLGVRVSLMGKVGDDLFGGAVLDTLRSYDEALAEGMIRSPGEHTSYTVVVSPPETDRIFLHCTGANDTFAADDLAFEAIDRAKLFHFGYPPLMRRMYANAGAELEELLARVKASGATVSVDLARPDPDSEAGRADWPTILRRALPGVDLFLPSLEEILYMLRKEQYEAMAQRHGAAELLHHADGALLRSLADELIAMGAAVVVLKLGEHGLYLRTTADPDRLARMGRGAPRPSDRWLDRELLATCYQVTAVGTTGAGDCTIAGFLTGLLRHGETPEAVLNGAVAVGACNVERADAVSGVPSWDEVQRRMQAGWARREQELSLPDWRRIADGLWAGPADRNDRKDGA</sequence>
<dbReference type="PANTHER" id="PTHR43085:SF57">
    <property type="entry name" value="CARBOHYDRATE KINASE PFKB DOMAIN-CONTAINING PROTEIN"/>
    <property type="match status" value="1"/>
</dbReference>
<evidence type="ECO:0000313" key="5">
    <source>
        <dbReference type="EMBL" id="MBB6670496.1"/>
    </source>
</evidence>
<dbReference type="Gene3D" id="3.40.1190.20">
    <property type="match status" value="1"/>
</dbReference>
<evidence type="ECO:0000256" key="1">
    <source>
        <dbReference type="ARBA" id="ARBA00010688"/>
    </source>
</evidence>
<evidence type="ECO:0000256" key="2">
    <source>
        <dbReference type="ARBA" id="ARBA00022679"/>
    </source>
</evidence>
<dbReference type="SUPFAM" id="SSF53613">
    <property type="entry name" value="Ribokinase-like"/>
    <property type="match status" value="1"/>
</dbReference>
<reference evidence="5 6" key="1">
    <citation type="submission" date="2020-08" db="EMBL/GenBank/DDBJ databases">
        <title>Cohnella phylogeny.</title>
        <authorList>
            <person name="Dunlap C."/>
        </authorList>
    </citation>
    <scope>NUCLEOTIDE SEQUENCE [LARGE SCALE GENOMIC DNA]</scope>
    <source>
        <strain evidence="5 6">DSM 28246</strain>
    </source>
</reference>
<keyword evidence="3 5" id="KW-0418">Kinase</keyword>
<comment type="similarity">
    <text evidence="1">Belongs to the carbohydrate kinase PfkB family.</text>
</comment>
<evidence type="ECO:0000313" key="6">
    <source>
        <dbReference type="Proteomes" id="UP000547209"/>
    </source>
</evidence>
<feature type="domain" description="Carbohydrate kinase PfkB" evidence="4">
    <location>
        <begin position="20"/>
        <end position="339"/>
    </location>
</feature>
<dbReference type="Pfam" id="PF00294">
    <property type="entry name" value="PfkB"/>
    <property type="match status" value="1"/>
</dbReference>
<accession>A0A7X0VE94</accession>
<evidence type="ECO:0000256" key="3">
    <source>
        <dbReference type="ARBA" id="ARBA00022777"/>
    </source>
</evidence>
<dbReference type="AlphaFoldDB" id="A0A7X0VE94"/>
<keyword evidence="2" id="KW-0808">Transferase</keyword>
<dbReference type="PANTHER" id="PTHR43085">
    <property type="entry name" value="HEXOKINASE FAMILY MEMBER"/>
    <property type="match status" value="1"/>
</dbReference>
<gene>
    <name evidence="5" type="ORF">H7C19_07320</name>
</gene>
<dbReference type="Proteomes" id="UP000547209">
    <property type="component" value="Unassembled WGS sequence"/>
</dbReference>
<dbReference type="EMBL" id="JACJVP010000008">
    <property type="protein sequence ID" value="MBB6670496.1"/>
    <property type="molecule type" value="Genomic_DNA"/>
</dbReference>